<feature type="transmembrane region" description="Helical" evidence="1">
    <location>
        <begin position="79"/>
        <end position="97"/>
    </location>
</feature>
<feature type="transmembrane region" description="Helical" evidence="1">
    <location>
        <begin position="54"/>
        <end position="72"/>
    </location>
</feature>
<keyword evidence="3" id="KW-1185">Reference proteome</keyword>
<keyword evidence="1" id="KW-1133">Transmembrane helix</keyword>
<dbReference type="Proteomes" id="UP001314205">
    <property type="component" value="Unassembled WGS sequence"/>
</dbReference>
<dbReference type="EMBL" id="CAVLGL010000085">
    <property type="protein sequence ID" value="CAK1590304.1"/>
    <property type="molecule type" value="Genomic_DNA"/>
</dbReference>
<name>A0AAV1L8C4_9NEOP</name>
<keyword evidence="1" id="KW-0812">Transmembrane</keyword>
<evidence type="ECO:0000313" key="3">
    <source>
        <dbReference type="Proteomes" id="UP001314205"/>
    </source>
</evidence>
<sequence>MKNGGKFLTPGKHRHGRPKKQIDDFDLLRVHFEFAVVDRYDVTADGTVDEKSHAYVFELFVAIFLFLGDVNFISCVLEVLGSGELVLIFFASVFIFLKVRSDIPVAAAVLLITLSNNFNSAWYFFSFSNKLISISDGASG</sequence>
<feature type="transmembrane region" description="Helical" evidence="1">
    <location>
        <begin position="103"/>
        <end position="125"/>
    </location>
</feature>
<evidence type="ECO:0000256" key="1">
    <source>
        <dbReference type="SAM" id="Phobius"/>
    </source>
</evidence>
<protein>
    <submittedName>
        <fullName evidence="2">Uncharacterized protein</fullName>
    </submittedName>
</protein>
<dbReference type="AlphaFoldDB" id="A0AAV1L8C4"/>
<comment type="caution">
    <text evidence="2">The sequence shown here is derived from an EMBL/GenBank/DDBJ whole genome shotgun (WGS) entry which is preliminary data.</text>
</comment>
<proteinExistence type="predicted"/>
<gene>
    <name evidence="2" type="ORF">PARMNEM_LOCUS10682</name>
</gene>
<evidence type="ECO:0000313" key="2">
    <source>
        <dbReference type="EMBL" id="CAK1590304.1"/>
    </source>
</evidence>
<accession>A0AAV1L8C4</accession>
<keyword evidence="1" id="KW-0472">Membrane</keyword>
<reference evidence="2 3" key="1">
    <citation type="submission" date="2023-11" db="EMBL/GenBank/DDBJ databases">
        <authorList>
            <person name="Hedman E."/>
            <person name="Englund M."/>
            <person name="Stromberg M."/>
            <person name="Nyberg Akerstrom W."/>
            <person name="Nylinder S."/>
            <person name="Jareborg N."/>
            <person name="Kallberg Y."/>
            <person name="Kronander E."/>
        </authorList>
    </citation>
    <scope>NUCLEOTIDE SEQUENCE [LARGE SCALE GENOMIC DNA]</scope>
</reference>
<organism evidence="2 3">
    <name type="scientific">Parnassius mnemosyne</name>
    <name type="common">clouded apollo</name>
    <dbReference type="NCBI Taxonomy" id="213953"/>
    <lineage>
        <taxon>Eukaryota</taxon>
        <taxon>Metazoa</taxon>
        <taxon>Ecdysozoa</taxon>
        <taxon>Arthropoda</taxon>
        <taxon>Hexapoda</taxon>
        <taxon>Insecta</taxon>
        <taxon>Pterygota</taxon>
        <taxon>Neoptera</taxon>
        <taxon>Endopterygota</taxon>
        <taxon>Lepidoptera</taxon>
        <taxon>Glossata</taxon>
        <taxon>Ditrysia</taxon>
        <taxon>Papilionoidea</taxon>
        <taxon>Papilionidae</taxon>
        <taxon>Parnassiinae</taxon>
        <taxon>Parnassini</taxon>
        <taxon>Parnassius</taxon>
        <taxon>Driopa</taxon>
    </lineage>
</organism>